<feature type="compositionally biased region" description="Basic and acidic residues" evidence="3">
    <location>
        <begin position="1451"/>
        <end position="1462"/>
    </location>
</feature>
<dbReference type="InterPro" id="IPR044294">
    <property type="entry name" value="Lipase-like"/>
</dbReference>
<dbReference type="PANTHER" id="PTHR12482">
    <property type="entry name" value="LIPASE ROG1-RELATED-RELATED"/>
    <property type="match status" value="1"/>
</dbReference>
<dbReference type="Proteomes" id="UP000191285">
    <property type="component" value="Unassembled WGS sequence"/>
</dbReference>
<dbReference type="InterPro" id="IPR029058">
    <property type="entry name" value="AB_hydrolase_fold"/>
</dbReference>
<organism evidence="5 6">
    <name type="scientific">Penicillium steckii</name>
    <dbReference type="NCBI Taxonomy" id="303698"/>
    <lineage>
        <taxon>Eukaryota</taxon>
        <taxon>Fungi</taxon>
        <taxon>Dikarya</taxon>
        <taxon>Ascomycota</taxon>
        <taxon>Pezizomycotina</taxon>
        <taxon>Eurotiomycetes</taxon>
        <taxon>Eurotiomycetidae</taxon>
        <taxon>Eurotiales</taxon>
        <taxon>Aspergillaceae</taxon>
        <taxon>Penicillium</taxon>
    </lineage>
</organism>
<reference evidence="6" key="1">
    <citation type="journal article" date="2017" name="Nat. Microbiol.">
        <title>Global analysis of biosynthetic gene clusters reveals vast potential of secondary metabolite production in Penicillium species.</title>
        <authorList>
            <person name="Nielsen J.C."/>
            <person name="Grijseels S."/>
            <person name="Prigent S."/>
            <person name="Ji B."/>
            <person name="Dainat J."/>
            <person name="Nielsen K.F."/>
            <person name="Frisvad J.C."/>
            <person name="Workman M."/>
            <person name="Nielsen J."/>
        </authorList>
    </citation>
    <scope>NUCLEOTIDE SEQUENCE [LARGE SCALE GENOMIC DNA]</scope>
    <source>
        <strain evidence="6">IBT 24891</strain>
    </source>
</reference>
<feature type="compositionally biased region" description="Basic and acidic residues" evidence="3">
    <location>
        <begin position="1397"/>
        <end position="1408"/>
    </location>
</feature>
<feature type="compositionally biased region" description="Low complexity" evidence="3">
    <location>
        <begin position="1287"/>
        <end position="1304"/>
    </location>
</feature>
<evidence type="ECO:0000259" key="4">
    <source>
        <dbReference type="PROSITE" id="PS50146"/>
    </source>
</evidence>
<dbReference type="GO" id="GO:0017000">
    <property type="term" value="P:antibiotic biosynthetic process"/>
    <property type="evidence" value="ECO:0007669"/>
    <property type="project" value="UniProtKB-ARBA"/>
</dbReference>
<proteinExistence type="inferred from homology"/>
<feature type="region of interest" description="Disordered" evidence="3">
    <location>
        <begin position="1262"/>
        <end position="1304"/>
    </location>
</feature>
<feature type="region of interest" description="Disordered" evidence="3">
    <location>
        <begin position="1074"/>
        <end position="1160"/>
    </location>
</feature>
<dbReference type="EMBL" id="MLKD01000011">
    <property type="protein sequence ID" value="OQE21804.1"/>
    <property type="molecule type" value="Genomic_DNA"/>
</dbReference>
<feature type="region of interest" description="Disordered" evidence="3">
    <location>
        <begin position="701"/>
        <end position="720"/>
    </location>
</feature>
<dbReference type="Gene3D" id="3.40.50.10330">
    <property type="entry name" value="Probable inorganic polyphosphate/atp-NAD kinase, domain 1"/>
    <property type="match status" value="1"/>
</dbReference>
<evidence type="ECO:0000256" key="3">
    <source>
        <dbReference type="SAM" id="MobiDB-lite"/>
    </source>
</evidence>
<dbReference type="InterPro" id="IPR001206">
    <property type="entry name" value="Diacylglycerol_kinase_cat_dom"/>
</dbReference>
<name>A0A1V6T732_9EURO</name>
<feature type="region of interest" description="Disordered" evidence="3">
    <location>
        <begin position="848"/>
        <end position="886"/>
    </location>
</feature>
<feature type="region of interest" description="Disordered" evidence="3">
    <location>
        <begin position="734"/>
        <end position="764"/>
    </location>
</feature>
<dbReference type="InterPro" id="IPR016064">
    <property type="entry name" value="NAD/diacylglycerol_kinase_sf"/>
</dbReference>
<feature type="domain" description="DAGKc" evidence="4">
    <location>
        <begin position="87"/>
        <end position="237"/>
    </location>
</feature>
<dbReference type="Gene3D" id="2.60.200.40">
    <property type="match status" value="1"/>
</dbReference>
<feature type="region of interest" description="Disordered" evidence="3">
    <location>
        <begin position="1359"/>
        <end position="1490"/>
    </location>
</feature>
<keyword evidence="2" id="KW-0442">Lipid degradation</keyword>
<dbReference type="SUPFAM" id="SSF53474">
    <property type="entry name" value="alpha/beta-Hydrolases"/>
    <property type="match status" value="1"/>
</dbReference>
<dbReference type="Gene3D" id="3.40.50.1820">
    <property type="entry name" value="alpha/beta hydrolase"/>
    <property type="match status" value="1"/>
</dbReference>
<feature type="compositionally biased region" description="Polar residues" evidence="3">
    <location>
        <begin position="1145"/>
        <end position="1160"/>
    </location>
</feature>
<sequence>MSTNSELRADISSVEGNTLKWSINNKEDQVDLNDIVCVVQKDSSHRVLFLKNTNTNEETSTQLEYIDIFAIPPALIPFRTEIPAHLKGPEPIQVIISTRSGTGAAPTIFTTLIQPFLEALNLQSTVYETKSEKTITELSQSIFLPYASASTSTTTRSTPQTILLLSGDGGLVDILDVFHQNSHQIKIVPNIALIPCGTGNAMASSIGLRDGPVSGLKILLRGTSRKLPTFTVKLSAGSRLLVNEGNDRVPINVSEDADIDVATTHTMYGAVVASWGLHAALVADSDTTKYREFGSERFQMAAKELLYPSDGSESHRFRGKISYIPASDSSPATISTATATVAPSDSGGGAGGIRRIPEEEHMYVLTTMVPRLEKDFLISPSSEVLSGKLRLLRFGPTSPEEAMRLMTLAYQGGGHVNEKGVLYEEVQMIKIEFDEEEERWRRICVDGKIVAVEKGGWMEVGRGGTSQTSQAPRAEGPSRFHTLAGWRQSSTVQTNPEMLLVHQVGSVRVGEIARYTLTYTPASDPILPIPSELQVRVKNTSAIPLRAAYLHGPYTLYAACYPSNFDPNTKYTEQDTQGAPQFEPYLKAGGNWDATIKIPTQFGNSQAGQIGPGHDASVTWTIEIVSQVVFSSSAVVHFELLVGRDAKSMEFFSSGGSSTASLGPPGKFRECWSSASRGEQVIATKGVYSQSITLRIDDTNSLWNSPSLPQSQSAEPIEPVETNEVTDMTAGLQQQKLEAESQPQSQSQSQPQPQPQPQIPTIKTPKKKIHLVVLTHGLHSNLGADMLYLKESIDAVVNKDTSEDGEQVIVRGFSGNAVRTERGIQYLGKRLAKYVLLMTYPDQPYFPLKNTKSNPLTRPFSARKDQAKPSQGPHSQPETRDGPEEEDHAYQITSISFIGHSLGGLIQTYAIAYIQKHSPEFFNRIQPVNFIALATPFLGLSNENPMYVRFALDLGLVGRTGQDLGLSWTAPKVRSGWGAIIGGRGDSAKDQAQSDPGAKPLLRILPCGPAHEVLHKFHHRTVYSNVVNDGIVPLRTSCLLFLDWRGLDRVEKARRGNGIVGTMAEWGWAELTGANSKSSKTARSGDIPESSGGEGASATASTLKGQEAIGIESESSSPNPDQFLAQRRPSHQSSAMESSHKENSVSENTGSNSGPLSSFLSLFRPKETKPEVKHSTPSGKHAKIYKRSQTLANLDTHESPAPVRGNSIYEDEEGVYTPPKTTFFESAGDLLMPPLPPSEFIFDPAARSRTIFHDRIYHPDDIPPPMPVKRRTVAFGSMPNKNSKTVPPGQQSSSSGQPQTGESGLKVEEKIARAYHRDLSWRKVLVRLEPDAHNNIIVRRMFTNAYGWPVVKHLVDTHFGPSSITEDDTLNRDSDRAKSPNVGPTSSGDEVEGQCEDSGHNEYHEHNRATPVPSDARNGPGGADPEPFPDNESHKTVSTHGRTQSYYTDVSRQDSARWTDRQVDEDDECESGLDEEDDAGYRWSPALRGT</sequence>
<evidence type="ECO:0000256" key="2">
    <source>
        <dbReference type="ARBA" id="ARBA00022963"/>
    </source>
</evidence>
<dbReference type="GO" id="GO:0047372">
    <property type="term" value="F:monoacylglycerol lipase activity"/>
    <property type="evidence" value="ECO:0007669"/>
    <property type="project" value="TreeGrafter"/>
</dbReference>
<feature type="compositionally biased region" description="Polar residues" evidence="3">
    <location>
        <begin position="701"/>
        <end position="714"/>
    </location>
</feature>
<evidence type="ECO:0000313" key="5">
    <source>
        <dbReference type="EMBL" id="OQE21804.1"/>
    </source>
</evidence>
<keyword evidence="6" id="KW-1185">Reference proteome</keyword>
<dbReference type="GO" id="GO:0016301">
    <property type="term" value="F:kinase activity"/>
    <property type="evidence" value="ECO:0007669"/>
    <property type="project" value="InterPro"/>
</dbReference>
<dbReference type="InterPro" id="IPR007751">
    <property type="entry name" value="DUF676_lipase-like"/>
</dbReference>
<dbReference type="SUPFAM" id="SSF111331">
    <property type="entry name" value="NAD kinase/diacylglycerol kinase-like"/>
    <property type="match status" value="1"/>
</dbReference>
<feature type="compositionally biased region" description="Basic and acidic residues" evidence="3">
    <location>
        <begin position="1369"/>
        <end position="1378"/>
    </location>
</feature>
<evidence type="ECO:0000256" key="1">
    <source>
        <dbReference type="ARBA" id="ARBA00007920"/>
    </source>
</evidence>
<dbReference type="Pfam" id="PF00781">
    <property type="entry name" value="DAGK_cat"/>
    <property type="match status" value="1"/>
</dbReference>
<dbReference type="Pfam" id="PF05057">
    <property type="entry name" value="DUF676"/>
    <property type="match status" value="2"/>
</dbReference>
<dbReference type="InterPro" id="IPR017438">
    <property type="entry name" value="ATP-NAD_kinase_N"/>
</dbReference>
<dbReference type="GO" id="GO:0016042">
    <property type="term" value="P:lipid catabolic process"/>
    <property type="evidence" value="ECO:0007669"/>
    <property type="project" value="UniProtKB-KW"/>
</dbReference>
<accession>A0A1V6T732</accession>
<comment type="caution">
    <text evidence="5">The sequence shown here is derived from an EMBL/GenBank/DDBJ whole genome shotgun (WGS) entry which is preliminary data.</text>
</comment>
<feature type="compositionally biased region" description="Acidic residues" evidence="3">
    <location>
        <begin position="1463"/>
        <end position="1478"/>
    </location>
</feature>
<dbReference type="PROSITE" id="PS50146">
    <property type="entry name" value="DAGK"/>
    <property type="match status" value="1"/>
</dbReference>
<gene>
    <name evidence="5" type="ORF">PENSTE_c011G06735</name>
</gene>
<feature type="compositionally biased region" description="Polar residues" evidence="3">
    <location>
        <begin position="1436"/>
        <end position="1450"/>
    </location>
</feature>
<dbReference type="OrthoDB" id="5368485at2759"/>
<evidence type="ECO:0000313" key="6">
    <source>
        <dbReference type="Proteomes" id="UP000191285"/>
    </source>
</evidence>
<protein>
    <recommendedName>
        <fullName evidence="4">DAGKc domain-containing protein</fullName>
    </recommendedName>
</protein>
<dbReference type="GO" id="GO:0072330">
    <property type="term" value="P:monocarboxylic acid biosynthetic process"/>
    <property type="evidence" value="ECO:0007669"/>
    <property type="project" value="UniProtKB-ARBA"/>
</dbReference>
<dbReference type="PANTHER" id="PTHR12482:SF62">
    <property type="entry name" value="LIPASE ROG1-RELATED"/>
    <property type="match status" value="1"/>
</dbReference>
<feature type="compositionally biased region" description="Low complexity" evidence="3">
    <location>
        <begin position="741"/>
        <end position="751"/>
    </location>
</feature>
<keyword evidence="2" id="KW-0443">Lipid metabolism</keyword>
<comment type="similarity">
    <text evidence="1">Belongs to the putative lipase ROG1 family.</text>
</comment>